<dbReference type="Proteomes" id="UP000318681">
    <property type="component" value="Unassembled WGS sequence"/>
</dbReference>
<reference evidence="2 3" key="1">
    <citation type="submission" date="2019-07" db="EMBL/GenBank/DDBJ databases">
        <title>Sphingomonas solaris sp. nov., isolated from a solar panel from Boston, Massachusetts.</title>
        <authorList>
            <person name="Tanner K."/>
            <person name="Pascual J."/>
            <person name="Mancuso C."/>
            <person name="Pereto J."/>
            <person name="Khalil A."/>
            <person name="Vilanova C."/>
        </authorList>
    </citation>
    <scope>NUCLEOTIDE SEQUENCE [LARGE SCALE GENOMIC DNA]</scope>
    <source>
        <strain evidence="2 3">R4DWN</strain>
    </source>
</reference>
<protein>
    <submittedName>
        <fullName evidence="2">Uncharacterized protein</fullName>
    </submittedName>
</protein>
<dbReference type="RefSeq" id="WP_145147154.1">
    <property type="nucleotide sequence ID" value="NZ_VNIM01000002.1"/>
</dbReference>
<dbReference type="EMBL" id="VNIM01000002">
    <property type="protein sequence ID" value="TVV77346.1"/>
    <property type="molecule type" value="Genomic_DNA"/>
</dbReference>
<evidence type="ECO:0000313" key="2">
    <source>
        <dbReference type="EMBL" id="TVV77346.1"/>
    </source>
</evidence>
<comment type="caution">
    <text evidence="2">The sequence shown here is derived from an EMBL/GenBank/DDBJ whole genome shotgun (WGS) entry which is preliminary data.</text>
</comment>
<keyword evidence="3" id="KW-1185">Reference proteome</keyword>
<proteinExistence type="predicted"/>
<name>A0A558RD92_9SPHN</name>
<evidence type="ECO:0000256" key="1">
    <source>
        <dbReference type="SAM" id="MobiDB-lite"/>
    </source>
</evidence>
<feature type="region of interest" description="Disordered" evidence="1">
    <location>
        <begin position="1"/>
        <end position="21"/>
    </location>
</feature>
<sequence>MAEDPANTVRSDPDGRADPDAHGQAALLLVESLIHGLIQKGTLSTEDALEIATGALEVKEAIMDDVTETRATAQRSLQMIARIIASLEFDRPAANGFRD</sequence>
<gene>
    <name evidence="2" type="ORF">FOY91_00870</name>
</gene>
<feature type="compositionally biased region" description="Basic and acidic residues" evidence="1">
    <location>
        <begin position="11"/>
        <end position="21"/>
    </location>
</feature>
<accession>A0A558RD92</accession>
<dbReference type="AlphaFoldDB" id="A0A558RD92"/>
<evidence type="ECO:0000313" key="3">
    <source>
        <dbReference type="Proteomes" id="UP000318681"/>
    </source>
</evidence>
<dbReference type="OrthoDB" id="7573097at2"/>
<organism evidence="2 3">
    <name type="scientific">Alterirhizorhabdus solaris</name>
    <dbReference type="NCBI Taxonomy" id="2529389"/>
    <lineage>
        <taxon>Bacteria</taxon>
        <taxon>Pseudomonadati</taxon>
        <taxon>Pseudomonadota</taxon>
        <taxon>Alphaproteobacteria</taxon>
        <taxon>Sphingomonadales</taxon>
        <taxon>Rhizorhabdaceae</taxon>
        <taxon>Alterirhizorhabdus</taxon>
    </lineage>
</organism>